<dbReference type="InterPro" id="IPR036770">
    <property type="entry name" value="Ankyrin_rpt-contain_sf"/>
</dbReference>
<dbReference type="EMBL" id="JADBJN010000004">
    <property type="protein sequence ID" value="KAG5668641.1"/>
    <property type="molecule type" value="Genomic_DNA"/>
</dbReference>
<evidence type="ECO:0000313" key="1">
    <source>
        <dbReference type="EMBL" id="KAG5668641.1"/>
    </source>
</evidence>
<comment type="caution">
    <text evidence="1">The sequence shown here is derived from an EMBL/GenBank/DDBJ whole genome shotgun (WGS) entry which is preliminary data.</text>
</comment>
<gene>
    <name evidence="1" type="ORF">PVAND_016576</name>
</gene>
<reference evidence="1" key="1">
    <citation type="submission" date="2021-03" db="EMBL/GenBank/DDBJ databases">
        <title>Chromosome level genome of the anhydrobiotic midge Polypedilum vanderplanki.</title>
        <authorList>
            <person name="Yoshida Y."/>
            <person name="Kikawada T."/>
            <person name="Gusev O."/>
        </authorList>
    </citation>
    <scope>NUCLEOTIDE SEQUENCE</scope>
    <source>
        <strain evidence="1">NIAS01</strain>
        <tissue evidence="1">Whole body or cell culture</tissue>
    </source>
</reference>
<evidence type="ECO:0008006" key="3">
    <source>
        <dbReference type="Google" id="ProtNLM"/>
    </source>
</evidence>
<dbReference type="OrthoDB" id="10254947at2759"/>
<name>A0A9J6BFH0_POLVA</name>
<dbReference type="SUPFAM" id="SSF48403">
    <property type="entry name" value="Ankyrin repeat"/>
    <property type="match status" value="1"/>
</dbReference>
<evidence type="ECO:0000313" key="2">
    <source>
        <dbReference type="Proteomes" id="UP001107558"/>
    </source>
</evidence>
<proteinExistence type="predicted"/>
<accession>A0A9J6BFH0</accession>
<sequence>MNKNLLFVAAVKVKKLKLHKYMWSVMGTFYETHKKFTDLVLKTNEDGYNVLQLAVIHNKLEIIQWIFSKIDREVFNPNELQNFIKSSSTKDDKNILHLAAQHNSDPAVHVWLWETISKRFGRETLKEMVENVDKSDRNVFHLAALHNSNLIFTKLYELAKLHLGSHEMRKLLRKKELIYDENVFDIVKQHARDTTIHTWLKTKRHKYF</sequence>
<dbReference type="AlphaFoldDB" id="A0A9J6BFH0"/>
<organism evidence="1 2">
    <name type="scientific">Polypedilum vanderplanki</name>
    <name type="common">Sleeping chironomid midge</name>
    <dbReference type="NCBI Taxonomy" id="319348"/>
    <lineage>
        <taxon>Eukaryota</taxon>
        <taxon>Metazoa</taxon>
        <taxon>Ecdysozoa</taxon>
        <taxon>Arthropoda</taxon>
        <taxon>Hexapoda</taxon>
        <taxon>Insecta</taxon>
        <taxon>Pterygota</taxon>
        <taxon>Neoptera</taxon>
        <taxon>Endopterygota</taxon>
        <taxon>Diptera</taxon>
        <taxon>Nematocera</taxon>
        <taxon>Chironomoidea</taxon>
        <taxon>Chironomidae</taxon>
        <taxon>Chironominae</taxon>
        <taxon>Polypedilum</taxon>
        <taxon>Polypedilum</taxon>
    </lineage>
</organism>
<protein>
    <recommendedName>
        <fullName evidence="3">Ankyrin repeat protein</fullName>
    </recommendedName>
</protein>
<dbReference type="Gene3D" id="1.25.40.20">
    <property type="entry name" value="Ankyrin repeat-containing domain"/>
    <property type="match status" value="1"/>
</dbReference>
<dbReference type="Proteomes" id="UP001107558">
    <property type="component" value="Chromosome 4"/>
</dbReference>
<keyword evidence="2" id="KW-1185">Reference proteome</keyword>